<dbReference type="EMBL" id="GGEC01017025">
    <property type="protein sequence ID" value="MBW97508.1"/>
    <property type="molecule type" value="Transcribed_RNA"/>
</dbReference>
<dbReference type="AlphaFoldDB" id="A0A2P2JVK3"/>
<organism evidence="1">
    <name type="scientific">Rhizophora mucronata</name>
    <name type="common">Asiatic mangrove</name>
    <dbReference type="NCBI Taxonomy" id="61149"/>
    <lineage>
        <taxon>Eukaryota</taxon>
        <taxon>Viridiplantae</taxon>
        <taxon>Streptophyta</taxon>
        <taxon>Embryophyta</taxon>
        <taxon>Tracheophyta</taxon>
        <taxon>Spermatophyta</taxon>
        <taxon>Magnoliopsida</taxon>
        <taxon>eudicotyledons</taxon>
        <taxon>Gunneridae</taxon>
        <taxon>Pentapetalae</taxon>
        <taxon>rosids</taxon>
        <taxon>fabids</taxon>
        <taxon>Malpighiales</taxon>
        <taxon>Rhizophoraceae</taxon>
        <taxon>Rhizophora</taxon>
    </lineage>
</organism>
<evidence type="ECO:0000313" key="1">
    <source>
        <dbReference type="EMBL" id="MBW97508.1"/>
    </source>
</evidence>
<accession>A0A2P2JVK3</accession>
<protein>
    <submittedName>
        <fullName evidence="1">Uncharacterized protein</fullName>
    </submittedName>
</protein>
<reference evidence="1" key="1">
    <citation type="submission" date="2018-02" db="EMBL/GenBank/DDBJ databases">
        <title>Rhizophora mucronata_Transcriptome.</title>
        <authorList>
            <person name="Meera S.P."/>
            <person name="Sreeshan A."/>
            <person name="Augustine A."/>
        </authorList>
    </citation>
    <scope>NUCLEOTIDE SEQUENCE</scope>
    <source>
        <tissue evidence="1">Leaf</tissue>
    </source>
</reference>
<name>A0A2P2JVK3_RHIMU</name>
<proteinExistence type="predicted"/>
<sequence>MLIFDWCVYLTFFLVRKRLYQLSVHIMFLHWQHLDFIMATLDSKYVLILKEEELCKNK</sequence>